<feature type="transmembrane region" description="Helical" evidence="6">
    <location>
        <begin position="319"/>
        <end position="341"/>
    </location>
</feature>
<feature type="transmembrane region" description="Helical" evidence="6">
    <location>
        <begin position="383"/>
        <end position="403"/>
    </location>
</feature>
<proteinExistence type="predicted"/>
<gene>
    <name evidence="8" type="ORF">POSPLADRAFT_1140587</name>
</gene>
<dbReference type="STRING" id="670580.A0A1X6N1Z0"/>
<evidence type="ECO:0000256" key="4">
    <source>
        <dbReference type="ARBA" id="ARBA00023136"/>
    </source>
</evidence>
<evidence type="ECO:0000313" key="9">
    <source>
        <dbReference type="Proteomes" id="UP000194127"/>
    </source>
</evidence>
<feature type="transmembrane region" description="Helical" evidence="6">
    <location>
        <begin position="179"/>
        <end position="203"/>
    </location>
</feature>
<feature type="transmembrane region" description="Helical" evidence="6">
    <location>
        <begin position="55"/>
        <end position="77"/>
    </location>
</feature>
<feature type="compositionally biased region" description="Polar residues" evidence="5">
    <location>
        <begin position="1"/>
        <end position="12"/>
    </location>
</feature>
<evidence type="ECO:0000259" key="7">
    <source>
        <dbReference type="PROSITE" id="PS50850"/>
    </source>
</evidence>
<protein>
    <recommendedName>
        <fullName evidence="7">Major facilitator superfamily (MFS) profile domain-containing protein</fullName>
    </recommendedName>
</protein>
<dbReference type="RefSeq" id="XP_024339422.1">
    <property type="nucleotide sequence ID" value="XM_024485192.1"/>
</dbReference>
<evidence type="ECO:0000313" key="8">
    <source>
        <dbReference type="EMBL" id="OSX62628.1"/>
    </source>
</evidence>
<evidence type="ECO:0000256" key="2">
    <source>
        <dbReference type="ARBA" id="ARBA00022692"/>
    </source>
</evidence>
<comment type="subcellular location">
    <subcellularLocation>
        <location evidence="1">Membrane</location>
        <topology evidence="1">Multi-pass membrane protein</topology>
    </subcellularLocation>
</comment>
<feature type="transmembrane region" description="Helical" evidence="6">
    <location>
        <begin position="121"/>
        <end position="140"/>
    </location>
</feature>
<feature type="transmembrane region" description="Helical" evidence="6">
    <location>
        <begin position="415"/>
        <end position="434"/>
    </location>
</feature>
<feature type="transmembrane region" description="Helical" evidence="6">
    <location>
        <begin position="518"/>
        <end position="540"/>
    </location>
</feature>
<feature type="region of interest" description="Disordered" evidence="5">
    <location>
        <begin position="1"/>
        <end position="48"/>
    </location>
</feature>
<evidence type="ECO:0000256" key="6">
    <source>
        <dbReference type="SAM" id="Phobius"/>
    </source>
</evidence>
<dbReference type="InterPro" id="IPR011701">
    <property type="entry name" value="MFS"/>
</dbReference>
<dbReference type="Gene3D" id="1.20.1250.20">
    <property type="entry name" value="MFS general substrate transporter like domains"/>
    <property type="match status" value="1"/>
</dbReference>
<keyword evidence="3 6" id="KW-1133">Transmembrane helix</keyword>
<feature type="transmembrane region" description="Helical" evidence="6">
    <location>
        <begin position="210"/>
        <end position="232"/>
    </location>
</feature>
<dbReference type="SUPFAM" id="SSF103473">
    <property type="entry name" value="MFS general substrate transporter"/>
    <property type="match status" value="1"/>
</dbReference>
<dbReference type="OrthoDB" id="3437016at2759"/>
<dbReference type="PROSITE" id="PS50850">
    <property type="entry name" value="MFS"/>
    <property type="match status" value="1"/>
</dbReference>
<keyword evidence="4 6" id="KW-0472">Membrane</keyword>
<dbReference type="GO" id="GO:0005886">
    <property type="term" value="C:plasma membrane"/>
    <property type="evidence" value="ECO:0007669"/>
    <property type="project" value="TreeGrafter"/>
</dbReference>
<feature type="transmembrane region" description="Helical" evidence="6">
    <location>
        <begin position="252"/>
        <end position="272"/>
    </location>
</feature>
<feature type="compositionally biased region" description="Basic and acidic residues" evidence="5">
    <location>
        <begin position="14"/>
        <end position="26"/>
    </location>
</feature>
<dbReference type="InterPro" id="IPR036259">
    <property type="entry name" value="MFS_trans_sf"/>
</dbReference>
<dbReference type="InterPro" id="IPR020846">
    <property type="entry name" value="MFS_dom"/>
</dbReference>
<feature type="transmembrane region" description="Helical" evidence="6">
    <location>
        <begin position="353"/>
        <end position="377"/>
    </location>
</feature>
<keyword evidence="9" id="KW-1185">Reference proteome</keyword>
<keyword evidence="2 6" id="KW-0812">Transmembrane</keyword>
<organism evidence="8 9">
    <name type="scientific">Postia placenta MAD-698-R-SB12</name>
    <dbReference type="NCBI Taxonomy" id="670580"/>
    <lineage>
        <taxon>Eukaryota</taxon>
        <taxon>Fungi</taxon>
        <taxon>Dikarya</taxon>
        <taxon>Basidiomycota</taxon>
        <taxon>Agaricomycotina</taxon>
        <taxon>Agaricomycetes</taxon>
        <taxon>Polyporales</taxon>
        <taxon>Adustoporiaceae</taxon>
        <taxon>Rhodonia</taxon>
    </lineage>
</organism>
<dbReference type="AlphaFoldDB" id="A0A1X6N1Z0"/>
<dbReference type="EMBL" id="KZ110596">
    <property type="protein sequence ID" value="OSX62628.1"/>
    <property type="molecule type" value="Genomic_DNA"/>
</dbReference>
<sequence length="558" mass="59785">MDSTRPELQQADSIELKSNPDPRESTLKLNVPNLGEDVAQSQPDGPKGERKAKTFWLVLASLVVSIFIVTLEATAVGNVLPTIASDLHIAQFIWIGTTYQLASTAWLPLGGGLAQIFGRRPVMLASLVVFAVGGAVSGAANGEAMLFTGRTIQGLGAGGVYTLSSIILSDLVPLRERGIYNGLLGLAWTAAAGIAPVVGGALAQTGQWRWLFYMTIPIAGFSATLVLFFVRLPTPPGNLRSKLEQIDWIGNFTVMGSSTAIVIAMTWGGVLYPWSAARVLVPLILGFVGLAAFLLYEALWAKYPLVPISLLRNRTTLSGYIQTLVLSIPTQGLVYYLPVYYQACKNASPIASGVDLFGTAFTIAPMSVVSGVIITVTKKYRPPIWFGWGLVLIGHGLLSTLHADTSRAKSIGYQIILGSGIGLVYSSIYFPVLAPLPVSSNAPALALYMFLRTFSQARPHTIGGSVLQNQLVKHLPVAFTSQFPAGTELAYAAIPTISSLPRPLQVEVQNAFATSLDVVWRVQLIISAVGMLASLFMRSLPLHTETDRKWDATAATDQ</sequence>
<feature type="transmembrane region" description="Helical" evidence="6">
    <location>
        <begin position="279"/>
        <end position="299"/>
    </location>
</feature>
<dbReference type="PANTHER" id="PTHR23501:SF102">
    <property type="entry name" value="DRUG TRANSPORTER, PUTATIVE (AFU_ORTHOLOGUE AFUA_3G08530)-RELATED"/>
    <property type="match status" value="1"/>
</dbReference>
<dbReference type="Pfam" id="PF07690">
    <property type="entry name" value="MFS_1"/>
    <property type="match status" value="1"/>
</dbReference>
<feature type="transmembrane region" description="Helical" evidence="6">
    <location>
        <begin position="89"/>
        <end position="109"/>
    </location>
</feature>
<feature type="domain" description="Major facilitator superfamily (MFS) profile" evidence="7">
    <location>
        <begin position="58"/>
        <end position="545"/>
    </location>
</feature>
<evidence type="ECO:0000256" key="3">
    <source>
        <dbReference type="ARBA" id="ARBA00022989"/>
    </source>
</evidence>
<dbReference type="GeneID" id="36330141"/>
<dbReference type="GO" id="GO:0022857">
    <property type="term" value="F:transmembrane transporter activity"/>
    <property type="evidence" value="ECO:0007669"/>
    <property type="project" value="InterPro"/>
</dbReference>
<dbReference type="PANTHER" id="PTHR23501">
    <property type="entry name" value="MAJOR FACILITATOR SUPERFAMILY"/>
    <property type="match status" value="1"/>
</dbReference>
<evidence type="ECO:0000256" key="1">
    <source>
        <dbReference type="ARBA" id="ARBA00004141"/>
    </source>
</evidence>
<evidence type="ECO:0000256" key="5">
    <source>
        <dbReference type="SAM" id="MobiDB-lite"/>
    </source>
</evidence>
<accession>A0A1X6N1Z0</accession>
<name>A0A1X6N1Z0_9APHY</name>
<reference evidence="8 9" key="1">
    <citation type="submission" date="2017-04" db="EMBL/GenBank/DDBJ databases">
        <title>Genome Sequence of the Model Brown-Rot Fungus Postia placenta SB12.</title>
        <authorList>
            <consortium name="DOE Joint Genome Institute"/>
            <person name="Gaskell J."/>
            <person name="Kersten P."/>
            <person name="Larrondo L.F."/>
            <person name="Canessa P."/>
            <person name="Martinez D."/>
            <person name="Hibbett D."/>
            <person name="Schmoll M."/>
            <person name="Kubicek C.P."/>
            <person name="Martinez A.T."/>
            <person name="Yadav J."/>
            <person name="Master E."/>
            <person name="Magnuson J.K."/>
            <person name="James T."/>
            <person name="Yaver D."/>
            <person name="Berka R."/>
            <person name="Labutti K."/>
            <person name="Lipzen A."/>
            <person name="Aerts A."/>
            <person name="Barry K."/>
            <person name="Henrissat B."/>
            <person name="Blanchette R."/>
            <person name="Grigoriev I."/>
            <person name="Cullen D."/>
        </authorList>
    </citation>
    <scope>NUCLEOTIDE SEQUENCE [LARGE SCALE GENOMIC DNA]</scope>
    <source>
        <strain evidence="8 9">MAD-698-R-SB12</strain>
    </source>
</reference>
<dbReference type="Proteomes" id="UP000194127">
    <property type="component" value="Unassembled WGS sequence"/>
</dbReference>